<feature type="compositionally biased region" description="Basic and acidic residues" evidence="1">
    <location>
        <begin position="93"/>
        <end position="106"/>
    </location>
</feature>
<feature type="region of interest" description="Disordered" evidence="1">
    <location>
        <begin position="1"/>
        <end position="30"/>
    </location>
</feature>
<feature type="compositionally biased region" description="Polar residues" evidence="1">
    <location>
        <begin position="10"/>
        <end position="21"/>
    </location>
</feature>
<proteinExistence type="predicted"/>
<evidence type="ECO:0000256" key="1">
    <source>
        <dbReference type="SAM" id="MobiDB-lite"/>
    </source>
</evidence>
<dbReference type="OrthoDB" id="5908370at2759"/>
<evidence type="ECO:0000259" key="2">
    <source>
        <dbReference type="SMART" id="SM00061"/>
    </source>
</evidence>
<dbReference type="Proteomes" id="UP000008068">
    <property type="component" value="Unassembled WGS sequence"/>
</dbReference>
<dbReference type="PANTHER" id="PTHR46308">
    <property type="entry name" value="MATH (MEPRIN-ASSOCIATED TRAF HOMOLOGY) DOMAIN CONTAINING"/>
    <property type="match status" value="1"/>
</dbReference>
<feature type="region of interest" description="Disordered" evidence="1">
    <location>
        <begin position="76"/>
        <end position="106"/>
    </location>
</feature>
<dbReference type="SMART" id="SM00061">
    <property type="entry name" value="MATH"/>
    <property type="match status" value="1"/>
</dbReference>
<accession>G0MJP3</accession>
<keyword evidence="4" id="KW-1185">Reference proteome</keyword>
<dbReference type="PANTHER" id="PTHR46308:SF1">
    <property type="entry name" value="MATH DOMAIN-CONTAINING PROTEIN"/>
    <property type="match status" value="1"/>
</dbReference>
<dbReference type="AlphaFoldDB" id="G0MJP3"/>
<evidence type="ECO:0000313" key="3">
    <source>
        <dbReference type="EMBL" id="EGT32522.1"/>
    </source>
</evidence>
<evidence type="ECO:0000313" key="4">
    <source>
        <dbReference type="Proteomes" id="UP000008068"/>
    </source>
</evidence>
<dbReference type="InParanoid" id="G0MJP3"/>
<protein>
    <recommendedName>
        <fullName evidence="2">MATH domain-containing protein</fullName>
    </recommendedName>
</protein>
<dbReference type="SUPFAM" id="SSF49599">
    <property type="entry name" value="TRAF domain-like"/>
    <property type="match status" value="1"/>
</dbReference>
<organism evidence="4">
    <name type="scientific">Caenorhabditis brenneri</name>
    <name type="common">Nematode worm</name>
    <dbReference type="NCBI Taxonomy" id="135651"/>
    <lineage>
        <taxon>Eukaryota</taxon>
        <taxon>Metazoa</taxon>
        <taxon>Ecdysozoa</taxon>
        <taxon>Nematoda</taxon>
        <taxon>Chromadorea</taxon>
        <taxon>Rhabditida</taxon>
        <taxon>Rhabditina</taxon>
        <taxon>Rhabditomorpha</taxon>
        <taxon>Rhabditoidea</taxon>
        <taxon>Rhabditidae</taxon>
        <taxon>Peloderinae</taxon>
        <taxon>Caenorhabditis</taxon>
    </lineage>
</organism>
<reference evidence="4" key="1">
    <citation type="submission" date="2011-07" db="EMBL/GenBank/DDBJ databases">
        <authorList>
            <consortium name="Caenorhabditis brenneri Sequencing and Analysis Consortium"/>
            <person name="Wilson R.K."/>
        </authorList>
    </citation>
    <scope>NUCLEOTIDE SEQUENCE [LARGE SCALE GENOMIC DNA]</scope>
    <source>
        <strain evidence="4">PB2801</strain>
    </source>
</reference>
<dbReference type="CDD" id="cd00121">
    <property type="entry name" value="MATH"/>
    <property type="match status" value="1"/>
</dbReference>
<dbReference type="InterPro" id="IPR002083">
    <property type="entry name" value="MATH/TRAF_dom"/>
</dbReference>
<gene>
    <name evidence="3" type="ORF">CAEBREN_01916</name>
</gene>
<sequence>MSGVAERTCDSQGNEPSSSAAISDESKPGFDELVQSVRKMEADQTTFKQTVMENLNVLNMRMGVLVAASGSIQKEGNGRKRKWEDIGESAEGSSKKKDASSEQKEIVPQKPIPAKIFVLKHVVWDVSNLEEGDVFQTPSEEHFGVSWGMAMSHNEGHLGLYLKCVSSGNYCIEIRRIIELKSKSGTTMRKKLATKYTENDKLG</sequence>
<dbReference type="EMBL" id="GL379797">
    <property type="protein sequence ID" value="EGT32522.1"/>
    <property type="molecule type" value="Genomic_DNA"/>
</dbReference>
<name>G0MJP3_CAEBE</name>
<dbReference type="HOGENOM" id="CLU_116885_0_0_1"/>
<feature type="compositionally biased region" description="Basic and acidic residues" evidence="1">
    <location>
        <begin position="76"/>
        <end position="85"/>
    </location>
</feature>
<dbReference type="Pfam" id="PF00917">
    <property type="entry name" value="MATH"/>
    <property type="match status" value="1"/>
</dbReference>
<feature type="domain" description="MATH" evidence="2">
    <location>
        <begin position="118"/>
        <end position="202"/>
    </location>
</feature>